<name>A0A9W7TMK0_TRIRA</name>
<dbReference type="Proteomes" id="UP001059041">
    <property type="component" value="Linkage Group LG16"/>
</dbReference>
<accession>A0A9W7TMK0</accession>
<reference evidence="1" key="1">
    <citation type="submission" date="2021-02" db="EMBL/GenBank/DDBJ databases">
        <title>Comparative genomics reveals that relaxation of natural selection precedes convergent phenotypic evolution of cavefish.</title>
        <authorList>
            <person name="Peng Z."/>
        </authorList>
    </citation>
    <scope>NUCLEOTIDE SEQUENCE</scope>
    <source>
        <tissue evidence="1">Muscle</tissue>
    </source>
</reference>
<proteinExistence type="predicted"/>
<protein>
    <submittedName>
        <fullName evidence="1">Uncharacterized protein</fullName>
    </submittedName>
</protein>
<dbReference type="AlphaFoldDB" id="A0A9W7TMK0"/>
<evidence type="ECO:0000313" key="2">
    <source>
        <dbReference type="Proteomes" id="UP001059041"/>
    </source>
</evidence>
<gene>
    <name evidence="1" type="ORF">IRJ41_014627</name>
</gene>
<evidence type="ECO:0000313" key="1">
    <source>
        <dbReference type="EMBL" id="KAI7798699.1"/>
    </source>
</evidence>
<keyword evidence="2" id="KW-1185">Reference proteome</keyword>
<sequence>MFCTLAQLYSTCPHGWQMSAWNADNEEEMWDCRVAPKAPGRGTRSIFRQVWNLCDTGGPERTLRWGLARPFINHSIYSLSSGNAAVNKWDCDGVPSADRICMSAHWRKDTGPEG</sequence>
<dbReference type="EMBL" id="JAFHDT010000016">
    <property type="protein sequence ID" value="KAI7798699.1"/>
    <property type="molecule type" value="Genomic_DNA"/>
</dbReference>
<organism evidence="1 2">
    <name type="scientific">Triplophysa rosa</name>
    <name type="common">Cave loach</name>
    <dbReference type="NCBI Taxonomy" id="992332"/>
    <lineage>
        <taxon>Eukaryota</taxon>
        <taxon>Metazoa</taxon>
        <taxon>Chordata</taxon>
        <taxon>Craniata</taxon>
        <taxon>Vertebrata</taxon>
        <taxon>Euteleostomi</taxon>
        <taxon>Actinopterygii</taxon>
        <taxon>Neopterygii</taxon>
        <taxon>Teleostei</taxon>
        <taxon>Ostariophysi</taxon>
        <taxon>Cypriniformes</taxon>
        <taxon>Nemacheilidae</taxon>
        <taxon>Triplophysa</taxon>
    </lineage>
</organism>
<comment type="caution">
    <text evidence="1">The sequence shown here is derived from an EMBL/GenBank/DDBJ whole genome shotgun (WGS) entry which is preliminary data.</text>
</comment>